<dbReference type="PANTHER" id="PTHR32251:SF15">
    <property type="entry name" value="3-OXO-5-ALPHA-STEROID 4-DEHYDROGENASE (DUF1295)"/>
    <property type="match status" value="1"/>
</dbReference>
<evidence type="ECO:0008006" key="3">
    <source>
        <dbReference type="Google" id="ProtNLM"/>
    </source>
</evidence>
<evidence type="ECO:0000313" key="2">
    <source>
        <dbReference type="Proteomes" id="UP001301958"/>
    </source>
</evidence>
<evidence type="ECO:0000313" key="1">
    <source>
        <dbReference type="EMBL" id="KAK4224127.1"/>
    </source>
</evidence>
<organism evidence="1 2">
    <name type="scientific">Podospora fimiseda</name>
    <dbReference type="NCBI Taxonomy" id="252190"/>
    <lineage>
        <taxon>Eukaryota</taxon>
        <taxon>Fungi</taxon>
        <taxon>Dikarya</taxon>
        <taxon>Ascomycota</taxon>
        <taxon>Pezizomycotina</taxon>
        <taxon>Sordariomycetes</taxon>
        <taxon>Sordariomycetidae</taxon>
        <taxon>Sordariales</taxon>
        <taxon>Podosporaceae</taxon>
        <taxon>Podospora</taxon>
    </lineage>
</organism>
<dbReference type="Gene3D" id="1.20.120.1630">
    <property type="match status" value="1"/>
</dbReference>
<proteinExistence type="predicted"/>
<feature type="non-terminal residue" evidence="1">
    <location>
        <position position="333"/>
    </location>
</feature>
<dbReference type="GO" id="GO:0016020">
    <property type="term" value="C:membrane"/>
    <property type="evidence" value="ECO:0007669"/>
    <property type="project" value="TreeGrafter"/>
</dbReference>
<reference evidence="1" key="2">
    <citation type="submission" date="2023-05" db="EMBL/GenBank/DDBJ databases">
        <authorList>
            <consortium name="Lawrence Berkeley National Laboratory"/>
            <person name="Steindorff A."/>
            <person name="Hensen N."/>
            <person name="Bonometti L."/>
            <person name="Westerberg I."/>
            <person name="Brannstrom I.O."/>
            <person name="Guillou S."/>
            <person name="Cros-Aarteil S."/>
            <person name="Calhoun S."/>
            <person name="Haridas S."/>
            <person name="Kuo A."/>
            <person name="Mondo S."/>
            <person name="Pangilinan J."/>
            <person name="Riley R."/>
            <person name="Labutti K."/>
            <person name="Andreopoulos B."/>
            <person name="Lipzen A."/>
            <person name="Chen C."/>
            <person name="Yanf M."/>
            <person name="Daum C."/>
            <person name="Ng V."/>
            <person name="Clum A."/>
            <person name="Ohm R."/>
            <person name="Martin F."/>
            <person name="Silar P."/>
            <person name="Natvig D."/>
            <person name="Lalanne C."/>
            <person name="Gautier V."/>
            <person name="Ament-Velasquez S.L."/>
            <person name="Kruys A."/>
            <person name="Hutchinson M.I."/>
            <person name="Powell A.J."/>
            <person name="Barry K."/>
            <person name="Miller A.N."/>
            <person name="Grigoriev I.V."/>
            <person name="Debuchy R."/>
            <person name="Gladieux P."/>
            <person name="Thoren M.H."/>
            <person name="Johannesson H."/>
        </authorList>
    </citation>
    <scope>NUCLEOTIDE SEQUENCE</scope>
    <source>
        <strain evidence="1">CBS 990.96</strain>
    </source>
</reference>
<dbReference type="InterPro" id="IPR010721">
    <property type="entry name" value="UstE-like"/>
</dbReference>
<comment type="caution">
    <text evidence="1">The sequence shown here is derived from an EMBL/GenBank/DDBJ whole genome shotgun (WGS) entry which is preliminary data.</text>
</comment>
<accession>A0AAN7BIX4</accession>
<dbReference type="PANTHER" id="PTHR32251">
    <property type="entry name" value="3-OXO-5-ALPHA-STEROID 4-DEHYDROGENASE"/>
    <property type="match status" value="1"/>
</dbReference>
<dbReference type="Proteomes" id="UP001301958">
    <property type="component" value="Unassembled WGS sequence"/>
</dbReference>
<reference evidence="1" key="1">
    <citation type="journal article" date="2023" name="Mol. Phylogenet. Evol.">
        <title>Genome-scale phylogeny and comparative genomics of the fungal order Sordariales.</title>
        <authorList>
            <person name="Hensen N."/>
            <person name="Bonometti L."/>
            <person name="Westerberg I."/>
            <person name="Brannstrom I.O."/>
            <person name="Guillou S."/>
            <person name="Cros-Aarteil S."/>
            <person name="Calhoun S."/>
            <person name="Haridas S."/>
            <person name="Kuo A."/>
            <person name="Mondo S."/>
            <person name="Pangilinan J."/>
            <person name="Riley R."/>
            <person name="LaButti K."/>
            <person name="Andreopoulos B."/>
            <person name="Lipzen A."/>
            <person name="Chen C."/>
            <person name="Yan M."/>
            <person name="Daum C."/>
            <person name="Ng V."/>
            <person name="Clum A."/>
            <person name="Steindorff A."/>
            <person name="Ohm R.A."/>
            <person name="Martin F."/>
            <person name="Silar P."/>
            <person name="Natvig D.O."/>
            <person name="Lalanne C."/>
            <person name="Gautier V."/>
            <person name="Ament-Velasquez S.L."/>
            <person name="Kruys A."/>
            <person name="Hutchinson M.I."/>
            <person name="Powell A.J."/>
            <person name="Barry K."/>
            <person name="Miller A.N."/>
            <person name="Grigoriev I.V."/>
            <person name="Debuchy R."/>
            <person name="Gladieux P."/>
            <person name="Hiltunen Thoren M."/>
            <person name="Johannesson H."/>
        </authorList>
    </citation>
    <scope>NUCLEOTIDE SEQUENCE</scope>
    <source>
        <strain evidence="1">CBS 990.96</strain>
    </source>
</reference>
<dbReference type="AlphaFoldDB" id="A0AAN7BIX4"/>
<sequence length="333" mass="37216">FSLSLLTPGILKSSLLPSFSIQFPLSLITYFISRSTNKLEIKDLSRPLGPLLNAWYSAVLRHVFTSSAPISFLTAVAALSGAEKLLLGGVTIWAGRLFWRLTTRAVKRRESPMYETMKNTWGFSWNKVFWSVFLPEGILQGLIGVPLGLGFRVGCPYTELGGMEGMGVGQTKWRGWLQGLSVGLYTAGMVLEGLGDWQLEGFKKGEVDRRERICKEGVWGIVRHPNYLGDALVHLSFTLLLYASDMLAPIALVGPVANYIFLRYVGGDKKDEYSRTRRYSSADVSKKVEFDRYKREINSFWPDISQAYNPWTWIVVGCGVAGGLFHRIVIGVL</sequence>
<dbReference type="EMBL" id="MU865403">
    <property type="protein sequence ID" value="KAK4224127.1"/>
    <property type="molecule type" value="Genomic_DNA"/>
</dbReference>
<protein>
    <recommendedName>
        <fullName evidence="3">Steroid 5-alpha reductase C-terminal domain-containing protein</fullName>
    </recommendedName>
</protein>
<dbReference type="Pfam" id="PF06966">
    <property type="entry name" value="DUF1295"/>
    <property type="match status" value="1"/>
</dbReference>
<gene>
    <name evidence="1" type="ORF">QBC38DRAFT_515632</name>
</gene>
<keyword evidence="2" id="KW-1185">Reference proteome</keyword>
<name>A0AAN7BIX4_9PEZI</name>
<feature type="non-terminal residue" evidence="1">
    <location>
        <position position="1"/>
    </location>
</feature>